<dbReference type="PANTHER" id="PTHR10285">
    <property type="entry name" value="URIDINE KINASE"/>
    <property type="match status" value="1"/>
</dbReference>
<sequence length="258" mass="29468">MFESPGNIKSPANIELKSNVEYLMLRHDSPNDIQNLIINFCEKYDHFKEKSASGIFVIAVGGAEATAKTYLVNEFKKLLRDRIHIIVLAMDDYLKLSRKERKEKVDTLRERGTMSDEDLLVYEIGNAPSLTDFESLKKNINELKEGKPIIKNIYNHTDGNIIKNREEVGPVKEGILFVEGIFALKDELDGIADLNIFVYSAEEKKSQRVARRDSVERGHGDYLANKYFLEAQIPSYRRHIEPTIGNADVIIDTTNLFD</sequence>
<name>A0A837HPF0_9BACT</name>
<dbReference type="GO" id="GO:0005524">
    <property type="term" value="F:ATP binding"/>
    <property type="evidence" value="ECO:0007669"/>
    <property type="project" value="InterPro"/>
</dbReference>
<proteinExistence type="predicted"/>
<gene>
    <name evidence="2" type="ORF">UT27_C0020G0001</name>
</gene>
<dbReference type="GO" id="GO:0016301">
    <property type="term" value="F:kinase activity"/>
    <property type="evidence" value="ECO:0007669"/>
    <property type="project" value="InterPro"/>
</dbReference>
<dbReference type="InterPro" id="IPR006083">
    <property type="entry name" value="PRK/URK"/>
</dbReference>
<dbReference type="SUPFAM" id="SSF52540">
    <property type="entry name" value="P-loop containing nucleoside triphosphate hydrolases"/>
    <property type="match status" value="1"/>
</dbReference>
<evidence type="ECO:0000313" key="3">
    <source>
        <dbReference type="Proteomes" id="UP000033998"/>
    </source>
</evidence>
<dbReference type="Pfam" id="PF00485">
    <property type="entry name" value="PRK"/>
    <property type="match status" value="1"/>
</dbReference>
<reference evidence="2 3" key="1">
    <citation type="journal article" date="2015" name="Nature">
        <title>rRNA introns, odd ribosomes, and small enigmatic genomes across a large radiation of phyla.</title>
        <authorList>
            <person name="Brown C.T."/>
            <person name="Hug L.A."/>
            <person name="Thomas B.C."/>
            <person name="Sharon I."/>
            <person name="Castelle C.J."/>
            <person name="Singh A."/>
            <person name="Wilkins M.J."/>
            <person name="Williams K.H."/>
            <person name="Banfield J.F."/>
        </authorList>
    </citation>
    <scope>NUCLEOTIDE SEQUENCE [LARGE SCALE GENOMIC DNA]</scope>
</reference>
<feature type="domain" description="Phosphoribulokinase/uridine kinase" evidence="1">
    <location>
        <begin position="57"/>
        <end position="253"/>
    </location>
</feature>
<comment type="caution">
    <text evidence="2">The sequence shown here is derived from an EMBL/GenBank/DDBJ whole genome shotgun (WGS) entry which is preliminary data.</text>
</comment>
<evidence type="ECO:0000313" key="2">
    <source>
        <dbReference type="EMBL" id="KKR00244.1"/>
    </source>
</evidence>
<dbReference type="InterPro" id="IPR027417">
    <property type="entry name" value="P-loop_NTPase"/>
</dbReference>
<dbReference type="Proteomes" id="UP000033998">
    <property type="component" value="Unassembled WGS sequence"/>
</dbReference>
<organism evidence="2 3">
    <name type="scientific">Candidatus Nomurabacteria bacterium GW2011_GWD2_39_12</name>
    <dbReference type="NCBI Taxonomy" id="1618759"/>
    <lineage>
        <taxon>Bacteria</taxon>
        <taxon>Candidatus Nomuraibacteriota</taxon>
    </lineage>
</organism>
<accession>A0A837HPF0</accession>
<evidence type="ECO:0000259" key="1">
    <source>
        <dbReference type="Pfam" id="PF00485"/>
    </source>
</evidence>
<protein>
    <recommendedName>
        <fullName evidence="1">Phosphoribulokinase/uridine kinase domain-containing protein</fullName>
    </recommendedName>
</protein>
<dbReference type="Gene3D" id="3.40.50.300">
    <property type="entry name" value="P-loop containing nucleotide triphosphate hydrolases"/>
    <property type="match status" value="1"/>
</dbReference>
<dbReference type="EMBL" id="LBWE01000020">
    <property type="protein sequence ID" value="KKR00244.1"/>
    <property type="molecule type" value="Genomic_DNA"/>
</dbReference>
<dbReference type="AlphaFoldDB" id="A0A837HPF0"/>